<dbReference type="InterPro" id="IPR036457">
    <property type="entry name" value="PPM-type-like_dom_sf"/>
</dbReference>
<keyword evidence="1" id="KW-0479">Metal-binding</keyword>
<dbReference type="PANTHER" id="PTHR13832:SF699">
    <property type="entry name" value="INTEGRIN-LINKED KINASE-ASSOCIATED SERINE_THREONINE PHOSPHATASE 2C"/>
    <property type="match status" value="1"/>
</dbReference>
<dbReference type="OrthoDB" id="10264738at2759"/>
<evidence type="ECO:0000256" key="3">
    <source>
        <dbReference type="ARBA" id="ARBA00022912"/>
    </source>
</evidence>
<dbReference type="AlphaFoldDB" id="R7TE08"/>
<proteinExistence type="inferred from homology"/>
<dbReference type="HOGENOM" id="CLU_013173_1_6_1"/>
<organism evidence="6">
    <name type="scientific">Capitella teleta</name>
    <name type="common">Polychaete worm</name>
    <dbReference type="NCBI Taxonomy" id="283909"/>
    <lineage>
        <taxon>Eukaryota</taxon>
        <taxon>Metazoa</taxon>
        <taxon>Spiralia</taxon>
        <taxon>Lophotrochozoa</taxon>
        <taxon>Annelida</taxon>
        <taxon>Polychaeta</taxon>
        <taxon>Sedentaria</taxon>
        <taxon>Scolecida</taxon>
        <taxon>Capitellidae</taxon>
        <taxon>Capitella</taxon>
    </lineage>
</organism>
<dbReference type="GO" id="GO:0004722">
    <property type="term" value="F:protein serine/threonine phosphatase activity"/>
    <property type="evidence" value="ECO:0007669"/>
    <property type="project" value="InterPro"/>
</dbReference>
<feature type="domain" description="PPM-type phosphatase" evidence="5">
    <location>
        <begin position="15"/>
        <end position="293"/>
    </location>
</feature>
<evidence type="ECO:0000256" key="1">
    <source>
        <dbReference type="ARBA" id="ARBA00022723"/>
    </source>
</evidence>
<dbReference type="Pfam" id="PF00481">
    <property type="entry name" value="PP2C"/>
    <property type="match status" value="1"/>
</dbReference>
<sequence>MQCPFSDNPGFSRLSSHVAERRGERADMQDAHVIIEDFSSFVSHLHSSVGRISYYAVFDGHAGDRASKFAAENVHKKIASGFPKGELNRVEADMKKCLVDAYKKSDEEFLKLATQNKPVWKDGTTAISVLVINNTLYIANLGDSKAILCRYNPDSQKHTALPLSKCHNPTDYEERMRIQKAGGNVREGRVMGVLEVSRSIGDGPYKKLGISAIPDVKRCQLTDEDRYIVIACDGLWKSFSNDEAIKEINCIIEAKESQVESESSVWDAASNHLASEAVRKLSADNVTVLIIKIS</sequence>
<evidence type="ECO:0000259" key="5">
    <source>
        <dbReference type="PROSITE" id="PS51746"/>
    </source>
</evidence>
<evidence type="ECO:0000256" key="2">
    <source>
        <dbReference type="ARBA" id="ARBA00022801"/>
    </source>
</evidence>
<accession>R7TE08</accession>
<keyword evidence="2 4" id="KW-0378">Hydrolase</keyword>
<dbReference type="InterPro" id="IPR000222">
    <property type="entry name" value="PP2C_BS"/>
</dbReference>
<keyword evidence="8" id="KW-1185">Reference proteome</keyword>
<dbReference type="Proteomes" id="UP000014760">
    <property type="component" value="Unassembled WGS sequence"/>
</dbReference>
<dbReference type="SUPFAM" id="SSF81606">
    <property type="entry name" value="PP2C-like"/>
    <property type="match status" value="1"/>
</dbReference>
<name>R7TE08_CAPTE</name>
<dbReference type="OMA" id="NFSCFCL"/>
<reference evidence="7" key="3">
    <citation type="submission" date="2015-06" db="UniProtKB">
        <authorList>
            <consortium name="EnsemblMetazoa"/>
        </authorList>
    </citation>
    <scope>IDENTIFICATION</scope>
</reference>
<comment type="similarity">
    <text evidence="4">Belongs to the PP2C family.</text>
</comment>
<dbReference type="PROSITE" id="PS01032">
    <property type="entry name" value="PPM_1"/>
    <property type="match status" value="1"/>
</dbReference>
<gene>
    <name evidence="6" type="ORF">CAPTEDRAFT_169445</name>
</gene>
<dbReference type="EnsemblMetazoa" id="CapteT169445">
    <property type="protein sequence ID" value="CapteP169445"/>
    <property type="gene ID" value="CapteG169445"/>
</dbReference>
<dbReference type="GO" id="GO:0046872">
    <property type="term" value="F:metal ion binding"/>
    <property type="evidence" value="ECO:0007669"/>
    <property type="project" value="UniProtKB-KW"/>
</dbReference>
<dbReference type="EMBL" id="KB310300">
    <property type="protein sequence ID" value="ELT91993.1"/>
    <property type="molecule type" value="Genomic_DNA"/>
</dbReference>
<evidence type="ECO:0000313" key="7">
    <source>
        <dbReference type="EnsemblMetazoa" id="CapteP169445"/>
    </source>
</evidence>
<dbReference type="InterPro" id="IPR015655">
    <property type="entry name" value="PP2C"/>
</dbReference>
<protein>
    <recommendedName>
        <fullName evidence="5">PPM-type phosphatase domain-containing protein</fullName>
    </recommendedName>
</protein>
<dbReference type="InterPro" id="IPR001932">
    <property type="entry name" value="PPM-type_phosphatase-like_dom"/>
</dbReference>
<dbReference type="FunFam" id="3.60.40.10:FF:000156">
    <property type="entry name" value="Integrin-linked kinase-associated serine/threonine phosphatase 2C"/>
    <property type="match status" value="1"/>
</dbReference>
<dbReference type="PROSITE" id="PS51746">
    <property type="entry name" value="PPM_2"/>
    <property type="match status" value="1"/>
</dbReference>
<dbReference type="STRING" id="283909.R7TE08"/>
<keyword evidence="3 4" id="KW-0904">Protein phosphatase</keyword>
<dbReference type="PANTHER" id="PTHR13832">
    <property type="entry name" value="PROTEIN PHOSPHATASE 2C"/>
    <property type="match status" value="1"/>
</dbReference>
<dbReference type="SMART" id="SM00332">
    <property type="entry name" value="PP2Cc"/>
    <property type="match status" value="1"/>
</dbReference>
<dbReference type="Gene3D" id="3.60.40.10">
    <property type="entry name" value="PPM-type phosphatase domain"/>
    <property type="match status" value="1"/>
</dbReference>
<dbReference type="EMBL" id="AMQN01013560">
    <property type="status" value="NOT_ANNOTATED_CDS"/>
    <property type="molecule type" value="Genomic_DNA"/>
</dbReference>
<reference evidence="8" key="1">
    <citation type="submission" date="2012-12" db="EMBL/GenBank/DDBJ databases">
        <authorList>
            <person name="Hellsten U."/>
            <person name="Grimwood J."/>
            <person name="Chapman J.A."/>
            <person name="Shapiro H."/>
            <person name="Aerts A."/>
            <person name="Otillar R.P."/>
            <person name="Terry A.Y."/>
            <person name="Boore J.L."/>
            <person name="Simakov O."/>
            <person name="Marletaz F."/>
            <person name="Cho S.-J."/>
            <person name="Edsinger-Gonzales E."/>
            <person name="Havlak P."/>
            <person name="Kuo D.-H."/>
            <person name="Larsson T."/>
            <person name="Lv J."/>
            <person name="Arendt D."/>
            <person name="Savage R."/>
            <person name="Osoegawa K."/>
            <person name="de Jong P."/>
            <person name="Lindberg D.R."/>
            <person name="Seaver E.C."/>
            <person name="Weisblat D.A."/>
            <person name="Putnam N.H."/>
            <person name="Grigoriev I.V."/>
            <person name="Rokhsar D.S."/>
        </authorList>
    </citation>
    <scope>NUCLEOTIDE SEQUENCE</scope>
    <source>
        <strain evidence="8">I ESC-2004</strain>
    </source>
</reference>
<evidence type="ECO:0000256" key="4">
    <source>
        <dbReference type="RuleBase" id="RU003465"/>
    </source>
</evidence>
<evidence type="ECO:0000313" key="6">
    <source>
        <dbReference type="EMBL" id="ELT91993.1"/>
    </source>
</evidence>
<dbReference type="CDD" id="cd00143">
    <property type="entry name" value="PP2Cc"/>
    <property type="match status" value="1"/>
</dbReference>
<evidence type="ECO:0000313" key="8">
    <source>
        <dbReference type="Proteomes" id="UP000014760"/>
    </source>
</evidence>
<reference evidence="6 8" key="2">
    <citation type="journal article" date="2013" name="Nature">
        <title>Insights into bilaterian evolution from three spiralian genomes.</title>
        <authorList>
            <person name="Simakov O."/>
            <person name="Marletaz F."/>
            <person name="Cho S.J."/>
            <person name="Edsinger-Gonzales E."/>
            <person name="Havlak P."/>
            <person name="Hellsten U."/>
            <person name="Kuo D.H."/>
            <person name="Larsson T."/>
            <person name="Lv J."/>
            <person name="Arendt D."/>
            <person name="Savage R."/>
            <person name="Osoegawa K."/>
            <person name="de Jong P."/>
            <person name="Grimwood J."/>
            <person name="Chapman J.A."/>
            <person name="Shapiro H."/>
            <person name="Aerts A."/>
            <person name="Otillar R.P."/>
            <person name="Terry A.Y."/>
            <person name="Boore J.L."/>
            <person name="Grigoriev I.V."/>
            <person name="Lindberg D.R."/>
            <person name="Seaver E.C."/>
            <person name="Weisblat D.A."/>
            <person name="Putnam N.H."/>
            <person name="Rokhsar D.S."/>
        </authorList>
    </citation>
    <scope>NUCLEOTIDE SEQUENCE</scope>
    <source>
        <strain evidence="6 8">I ESC-2004</strain>
    </source>
</reference>